<evidence type="ECO:0000256" key="7">
    <source>
        <dbReference type="ARBA" id="ARBA00023004"/>
    </source>
</evidence>
<dbReference type="Pfam" id="PF14537">
    <property type="entry name" value="Cytochrom_c3_2"/>
    <property type="match status" value="1"/>
</dbReference>
<dbReference type="EMBL" id="AP024355">
    <property type="protein sequence ID" value="BCR06014.1"/>
    <property type="molecule type" value="Genomic_DNA"/>
</dbReference>
<protein>
    <submittedName>
        <fullName evidence="10">C-type cytochrome</fullName>
    </submittedName>
</protein>
<comment type="subcellular location">
    <subcellularLocation>
        <location evidence="2">Cell envelope</location>
    </subcellularLocation>
</comment>
<reference evidence="10 11" key="2">
    <citation type="journal article" date="2021" name="Int. J. Syst. Evol. Microbiol.">
        <title>Isolation and Polyphasic Characterization of Desulfuromonas versatilis sp. Nov., an Electrogenic Bacteria Capable of Versatile Metabolism Isolated from a Graphene Oxide-Reducing Enrichment Culture.</title>
        <authorList>
            <person name="Xie L."/>
            <person name="Yoshida N."/>
            <person name="Ishii S."/>
            <person name="Meng L."/>
        </authorList>
    </citation>
    <scope>NUCLEOTIDE SEQUENCE [LARGE SCALE GENOMIC DNA]</scope>
    <source>
        <strain evidence="10 11">NIT-T3</strain>
    </source>
</reference>
<feature type="chain" id="PRO_5047084066" evidence="8">
    <location>
        <begin position="21"/>
        <end position="121"/>
    </location>
</feature>
<keyword evidence="11" id="KW-1185">Reference proteome</keyword>
<evidence type="ECO:0000256" key="3">
    <source>
        <dbReference type="ARBA" id="ARBA00022448"/>
    </source>
</evidence>
<dbReference type="InterPro" id="IPR036280">
    <property type="entry name" value="Multihaem_cyt_sf"/>
</dbReference>
<evidence type="ECO:0000259" key="9">
    <source>
        <dbReference type="Pfam" id="PF14537"/>
    </source>
</evidence>
<accession>A0ABM8HVI2</accession>
<dbReference type="Proteomes" id="UP001319827">
    <property type="component" value="Chromosome"/>
</dbReference>
<keyword evidence="7" id="KW-0408">Iron</keyword>
<organism evidence="10 11">
    <name type="scientific">Desulfuromonas versatilis</name>
    <dbReference type="NCBI Taxonomy" id="2802975"/>
    <lineage>
        <taxon>Bacteria</taxon>
        <taxon>Pseudomonadati</taxon>
        <taxon>Thermodesulfobacteriota</taxon>
        <taxon>Desulfuromonadia</taxon>
        <taxon>Desulfuromonadales</taxon>
        <taxon>Desulfuromonadaceae</taxon>
        <taxon>Desulfuromonas</taxon>
    </lineage>
</organism>
<evidence type="ECO:0000256" key="4">
    <source>
        <dbReference type="ARBA" id="ARBA00022617"/>
    </source>
</evidence>
<evidence type="ECO:0000256" key="2">
    <source>
        <dbReference type="ARBA" id="ARBA00004196"/>
    </source>
</evidence>
<comment type="cofactor">
    <cofactor evidence="1">
        <name>heme c</name>
        <dbReference type="ChEBI" id="CHEBI:61717"/>
    </cofactor>
</comment>
<dbReference type="InterPro" id="IPR012286">
    <property type="entry name" value="Tetrahaem_cytochrome"/>
</dbReference>
<evidence type="ECO:0000313" key="10">
    <source>
        <dbReference type="EMBL" id="BCR06014.1"/>
    </source>
</evidence>
<sequence length="121" mass="13380">MKKLIMSLALALAMVVTAQAGDLVTIKGNTEGRSYHKSLYEEGCNYCHPGSPKKQVTDAACVDCHGQINDIEITKHLKMPEANPHKSVHYNQGASCLACHAEHTRKAPVCSECHRTWFDKM</sequence>
<keyword evidence="3" id="KW-0813">Transport</keyword>
<evidence type="ECO:0000313" key="11">
    <source>
        <dbReference type="Proteomes" id="UP001319827"/>
    </source>
</evidence>
<proteinExistence type="predicted"/>
<gene>
    <name evidence="10" type="ORF">DESUT3_30830</name>
</gene>
<dbReference type="RefSeq" id="WP_221249399.1">
    <property type="nucleotide sequence ID" value="NZ_AP024355.1"/>
</dbReference>
<reference evidence="10 11" key="1">
    <citation type="journal article" date="2016" name="C (Basel)">
        <title>Selective Growth of and Electricity Production by Marine Exoelectrogenic Bacteria in Self-Aggregated Hydrogel of Microbially Reduced Graphene Oxide.</title>
        <authorList>
            <person name="Yoshida N."/>
            <person name="Goto Y."/>
            <person name="Miyata Y."/>
        </authorList>
    </citation>
    <scope>NUCLEOTIDE SEQUENCE [LARGE SCALE GENOMIC DNA]</scope>
    <source>
        <strain evidence="10 11">NIT-T3</strain>
    </source>
</reference>
<evidence type="ECO:0000256" key="8">
    <source>
        <dbReference type="SAM" id="SignalP"/>
    </source>
</evidence>
<keyword evidence="6" id="KW-0249">Electron transport</keyword>
<dbReference type="SUPFAM" id="SSF48695">
    <property type="entry name" value="Multiheme cytochromes"/>
    <property type="match status" value="1"/>
</dbReference>
<name>A0ABM8HVI2_9BACT</name>
<evidence type="ECO:0000256" key="1">
    <source>
        <dbReference type="ARBA" id="ARBA00001926"/>
    </source>
</evidence>
<keyword evidence="8" id="KW-0732">Signal</keyword>
<evidence type="ECO:0000256" key="5">
    <source>
        <dbReference type="ARBA" id="ARBA00022723"/>
    </source>
</evidence>
<dbReference type="CDD" id="cd08168">
    <property type="entry name" value="Cytochrom_C3"/>
    <property type="match status" value="1"/>
</dbReference>
<evidence type="ECO:0000256" key="6">
    <source>
        <dbReference type="ARBA" id="ARBA00022982"/>
    </source>
</evidence>
<keyword evidence="4" id="KW-0349">Heme</keyword>
<feature type="signal peptide" evidence="8">
    <location>
        <begin position="1"/>
        <end position="20"/>
    </location>
</feature>
<feature type="domain" description="Tetrahaem cytochrome" evidence="9">
    <location>
        <begin position="42"/>
        <end position="114"/>
    </location>
</feature>
<keyword evidence="5" id="KW-0479">Metal-binding</keyword>
<dbReference type="Gene3D" id="1.10.1130.10">
    <property type="entry name" value="Flavocytochrome C3, Chain A"/>
    <property type="match status" value="1"/>
</dbReference>